<accession>A0A1W5YP73</accession>
<dbReference type="EMBL" id="KY548841">
    <property type="protein sequence ID" value="ARI46486.1"/>
    <property type="molecule type" value="Genomic_DNA"/>
</dbReference>
<evidence type="ECO:0000256" key="1">
    <source>
        <dbReference type="SAM" id="MobiDB-lite"/>
    </source>
</evidence>
<sequence length="317" mass="36344">MGKEKEVQYVSESEESSNSEDERAPAPVNWKEGSPKRTRTENELEVTKGISMETVLQKILNNQKPLSLEQPGYLRGFINLLKNEEIQELETCIRILEKISKTWQNNTSKASKIGVVEFMKQSSKAMATSLATSLDSSQARNFTKCLSAFKEIDITREDCFNFQKMATTSTSVTSAATATTAADATGGRKRKRTNWDLDEIDEHIEQRPAELEDTPTFKTFSSITSRVKEDLYTRKSQERWSDYQAKVTLYRTRDLTSCQKPLDKWPFRWKEVEVNFTKESRMYTLVSEIIGTVNEDLDKKGVKWAIRKDYSKGSSNF</sequence>
<reference evidence="2" key="2">
    <citation type="submission" date="2017-01" db="EMBL/GenBank/DDBJ databases">
        <authorList>
            <person name="Kang Y."/>
            <person name="Zhang W."/>
        </authorList>
    </citation>
    <scope>NUCLEOTIDE SEQUENCE</scope>
    <source>
        <strain evidence="2">CH-OY-2</strain>
    </source>
</reference>
<feature type="region of interest" description="Disordered" evidence="1">
    <location>
        <begin position="1"/>
        <end position="43"/>
    </location>
</feature>
<proteinExistence type="predicted"/>
<organism evidence="2">
    <name type="scientific">Ambidensovirus CaaDV2</name>
    <dbReference type="NCBI Taxonomy" id="1979849"/>
    <lineage>
        <taxon>Viruses</taxon>
        <taxon>Monodnaviria</taxon>
        <taxon>Shotokuvirae</taxon>
        <taxon>Cossaviricota</taxon>
        <taxon>Quintoviricetes</taxon>
        <taxon>Piccovirales</taxon>
        <taxon>Parvoviridae</taxon>
        <taxon>Densovirinae</taxon>
        <taxon>Ambidensovirus</taxon>
    </lineage>
</organism>
<reference evidence="2" key="1">
    <citation type="journal article" date="2017" name="Arch. Virol.">
        <title>Densoviruses in oyster Crassostrea ariakensis.</title>
        <authorList>
            <person name="Kang Y.J."/>
            <person name="Huang W."/>
            <person name="Zhao A.L."/>
            <person name="Lai D.D."/>
            <person name="Shao L."/>
            <person name="Shen Y.Q."/>
            <person name="Deng X."/>
            <person name="Delwart E."/>
            <person name="Zhang W."/>
        </authorList>
    </citation>
    <scope>NUCLEOTIDE SEQUENCE</scope>
    <source>
        <strain evidence="2">CH-OY-2</strain>
    </source>
</reference>
<name>A0A1W5YP73_9VIRU</name>
<protein>
    <submittedName>
        <fullName evidence="2">NS2</fullName>
    </submittedName>
</protein>
<feature type="compositionally biased region" description="Basic and acidic residues" evidence="1">
    <location>
        <begin position="33"/>
        <end position="43"/>
    </location>
</feature>
<evidence type="ECO:0000313" key="2">
    <source>
        <dbReference type="EMBL" id="ARI46486.1"/>
    </source>
</evidence>